<name>A0ABS5PN81_9FIRM</name>
<comment type="caution">
    <text evidence="9">The sequence shown here is derived from an EMBL/GenBank/DDBJ whole genome shotgun (WGS) entry which is preliminary data.</text>
</comment>
<dbReference type="Gene3D" id="2.30.130.60">
    <property type="match status" value="1"/>
</dbReference>
<dbReference type="Pfam" id="PF17126">
    <property type="entry name" value="RsmF_methylt_CI"/>
    <property type="match status" value="1"/>
</dbReference>
<dbReference type="CDD" id="cd02440">
    <property type="entry name" value="AdoMet_MTases"/>
    <property type="match status" value="1"/>
</dbReference>
<feature type="active site" description="Nucleophile" evidence="6">
    <location>
        <position position="231"/>
    </location>
</feature>
<evidence type="ECO:0000313" key="9">
    <source>
        <dbReference type="EMBL" id="MBS7525512.1"/>
    </source>
</evidence>
<feature type="compositionally biased region" description="Basic and acidic residues" evidence="7">
    <location>
        <begin position="312"/>
        <end position="322"/>
    </location>
</feature>
<dbReference type="GO" id="GO:0032259">
    <property type="term" value="P:methylation"/>
    <property type="evidence" value="ECO:0007669"/>
    <property type="project" value="UniProtKB-KW"/>
</dbReference>
<feature type="region of interest" description="Disordered" evidence="7">
    <location>
        <begin position="312"/>
        <end position="334"/>
    </location>
</feature>
<comment type="caution">
    <text evidence="6">Lacks conserved residue(s) required for the propagation of feature annotation.</text>
</comment>
<evidence type="ECO:0000256" key="6">
    <source>
        <dbReference type="PROSITE-ProRule" id="PRU01023"/>
    </source>
</evidence>
<dbReference type="InterPro" id="IPR031340">
    <property type="entry name" value="RsmF_methylt_CI"/>
</dbReference>
<evidence type="ECO:0000256" key="3">
    <source>
        <dbReference type="ARBA" id="ARBA00022679"/>
    </source>
</evidence>
<dbReference type="GO" id="GO:0008168">
    <property type="term" value="F:methyltransferase activity"/>
    <property type="evidence" value="ECO:0007669"/>
    <property type="project" value="UniProtKB-KW"/>
</dbReference>
<dbReference type="Gene3D" id="3.40.50.150">
    <property type="entry name" value="Vaccinia Virus protein VP39"/>
    <property type="match status" value="1"/>
</dbReference>
<evidence type="ECO:0000259" key="8">
    <source>
        <dbReference type="PROSITE" id="PS51686"/>
    </source>
</evidence>
<dbReference type="CDD" id="cd21147">
    <property type="entry name" value="RsmF_methylt_CTD1"/>
    <property type="match status" value="1"/>
</dbReference>
<dbReference type="Gene3D" id="3.30.70.1170">
    <property type="entry name" value="Sun protein, domain 3"/>
    <property type="match status" value="1"/>
</dbReference>
<dbReference type="InterPro" id="IPR001678">
    <property type="entry name" value="MeTrfase_RsmB-F_NOP2_dom"/>
</dbReference>
<feature type="domain" description="SAM-dependent MTase RsmB/NOP-type" evidence="8">
    <location>
        <begin position="1"/>
        <end position="293"/>
    </location>
</feature>
<dbReference type="Pfam" id="PF01189">
    <property type="entry name" value="Methyltr_RsmB-F"/>
    <property type="match status" value="1"/>
</dbReference>
<dbReference type="Proteomes" id="UP000746471">
    <property type="component" value="Unassembled WGS sequence"/>
</dbReference>
<feature type="binding site" evidence="6">
    <location>
        <position position="178"/>
    </location>
    <ligand>
        <name>S-adenosyl-L-methionine</name>
        <dbReference type="ChEBI" id="CHEBI:59789"/>
    </ligand>
</feature>
<feature type="binding site" evidence="6">
    <location>
        <begin position="109"/>
        <end position="115"/>
    </location>
    <ligand>
        <name>S-adenosyl-L-methionine</name>
        <dbReference type="ChEBI" id="CHEBI:59789"/>
    </ligand>
</feature>
<dbReference type="InterPro" id="IPR027391">
    <property type="entry name" value="Nol1_Nop2_Fmu_2"/>
</dbReference>
<accession>A0ABS5PN81</accession>
<keyword evidence="3 6" id="KW-0808">Transferase</keyword>
<dbReference type="PANTHER" id="PTHR22807">
    <property type="entry name" value="NOP2 YEAST -RELATED NOL1/NOP2/FMU SUN DOMAIN-CONTAINING"/>
    <property type="match status" value="1"/>
</dbReference>
<evidence type="ECO:0000256" key="5">
    <source>
        <dbReference type="ARBA" id="ARBA00022884"/>
    </source>
</evidence>
<dbReference type="InterPro" id="IPR049560">
    <property type="entry name" value="MeTrfase_RsmB-F_NOP2_cat"/>
</dbReference>
<evidence type="ECO:0000256" key="7">
    <source>
        <dbReference type="SAM" id="MobiDB-lite"/>
    </source>
</evidence>
<dbReference type="EMBL" id="JAHBCL010000003">
    <property type="protein sequence ID" value="MBS7525512.1"/>
    <property type="molecule type" value="Genomic_DNA"/>
</dbReference>
<evidence type="ECO:0000256" key="2">
    <source>
        <dbReference type="ARBA" id="ARBA00022603"/>
    </source>
</evidence>
<keyword evidence="10" id="KW-1185">Reference proteome</keyword>
<feature type="binding site" evidence="6">
    <location>
        <position position="133"/>
    </location>
    <ligand>
        <name>S-adenosyl-L-methionine</name>
        <dbReference type="ChEBI" id="CHEBI:59789"/>
    </ligand>
</feature>
<evidence type="ECO:0000256" key="4">
    <source>
        <dbReference type="ARBA" id="ARBA00022691"/>
    </source>
</evidence>
<evidence type="ECO:0000256" key="1">
    <source>
        <dbReference type="ARBA" id="ARBA00022490"/>
    </source>
</evidence>
<reference evidence="9 10" key="1">
    <citation type="submission" date="2021-05" db="EMBL/GenBank/DDBJ databases">
        <title>Fusibacter ferrireducens sp. nov., an anaerobic, sulfur- and Fe-reducing bacterium isolated from the mangrove sediment.</title>
        <authorList>
            <person name="Qiu D."/>
        </authorList>
    </citation>
    <scope>NUCLEOTIDE SEQUENCE [LARGE SCALE GENOMIC DNA]</scope>
    <source>
        <strain evidence="9 10">DSM 12116</strain>
    </source>
</reference>
<dbReference type="Pfam" id="PF13636">
    <property type="entry name" value="Methyltranf_PUA"/>
    <property type="match status" value="1"/>
</dbReference>
<keyword evidence="1" id="KW-0963">Cytoplasm</keyword>
<dbReference type="PANTHER" id="PTHR22807:SF30">
    <property type="entry name" value="28S RRNA (CYTOSINE(4447)-C(5))-METHYLTRANSFERASE-RELATED"/>
    <property type="match status" value="1"/>
</dbReference>
<proteinExistence type="inferred from homology"/>
<dbReference type="Pfam" id="PF17125">
    <property type="entry name" value="Methyltr_RsmF_N"/>
    <property type="match status" value="1"/>
</dbReference>
<keyword evidence="2 6" id="KW-0489">Methyltransferase</keyword>
<protein>
    <submittedName>
        <fullName evidence="9">RsmB/NOP family class I SAM-dependent RNA methyltransferase</fullName>
    </submittedName>
</protein>
<comment type="similarity">
    <text evidence="6">Belongs to the class I-like SAM-binding methyltransferase superfamily. RsmB/NOP family.</text>
</comment>
<dbReference type="PRINTS" id="PR02008">
    <property type="entry name" value="RCMTFAMILY"/>
</dbReference>
<dbReference type="InterPro" id="IPR031341">
    <property type="entry name" value="Methyltr_RsmF_N"/>
</dbReference>
<sequence>MNLPEAFIRRLKAQRPNDYDALIDSFEGETFQGLRINTLKIDVHTFLEKFPYPLTPVPWTTDGFYYRAEDPVTKHPYYHAGLYYIQEPSAMAPIGTLELEADQFCLDLCAAPGGKSLQLATGTHDEGFLVTNDISDKRVKAIVRNVERFGLRNVLVLNETPERIASCFGAIFDHVLVDAPCSGEGMFRKDPKAVSAWAVYENDRCQTMQADILRTMKTLVKTEGRLTYSTCTFAPQENESQMKAFLEANQDFEMIAINQKLASTGIEIDNFQMRLLPHLIDGEGHYIARLVRRGNTPDAGDDKCNDHIRTSDSGRDYDEAMSHHQSRHSVQSRYTVADKPPEPVAAFMKTHLTTPLTGRFKTVKERVYLLPMYDYPINGLKVAREGLYLGDIKGTRFTPSQALALYLKASQFIQKIELPSNGSAILKYLKCETLHVEHEGKGLHLVTTDGYPVGFCKLDRGVLKNLYPASWRMF</sequence>
<gene>
    <name evidence="9" type="ORF">KHM83_02330</name>
</gene>
<evidence type="ECO:0000313" key="10">
    <source>
        <dbReference type="Proteomes" id="UP000746471"/>
    </source>
</evidence>
<dbReference type="PROSITE" id="PS51686">
    <property type="entry name" value="SAM_MT_RSMB_NOP"/>
    <property type="match status" value="1"/>
</dbReference>
<dbReference type="RefSeq" id="WP_213235301.1">
    <property type="nucleotide sequence ID" value="NZ_JAHBCL010000003.1"/>
</dbReference>
<keyword evidence="4 6" id="KW-0949">S-adenosyl-L-methionine</keyword>
<organism evidence="9 10">
    <name type="scientific">Fusibacter paucivorans</name>
    <dbReference type="NCBI Taxonomy" id="76009"/>
    <lineage>
        <taxon>Bacteria</taxon>
        <taxon>Bacillati</taxon>
        <taxon>Bacillota</taxon>
        <taxon>Clostridia</taxon>
        <taxon>Eubacteriales</taxon>
        <taxon>Eubacteriales Family XII. Incertae Sedis</taxon>
        <taxon>Fusibacter</taxon>
    </lineage>
</organism>
<dbReference type="SUPFAM" id="SSF53335">
    <property type="entry name" value="S-adenosyl-L-methionine-dependent methyltransferases"/>
    <property type="match status" value="1"/>
</dbReference>
<keyword evidence="5 6" id="KW-0694">RNA-binding</keyword>
<dbReference type="InterPro" id="IPR023267">
    <property type="entry name" value="RCMT"/>
</dbReference>
<dbReference type="InterPro" id="IPR029063">
    <property type="entry name" value="SAM-dependent_MTases_sf"/>
</dbReference>